<dbReference type="GO" id="GO:0005829">
    <property type="term" value="C:cytosol"/>
    <property type="evidence" value="ECO:0007669"/>
    <property type="project" value="TreeGrafter"/>
</dbReference>
<sequence length="155" mass="16917">MSIRGYYGIGIWHPKRAANVGGLWRSAMSYDAALIATVGRRYATQASDTCATPKSVPLHHYSDIDDLVGHLPHSCPLVAVELDSRAESLTAFAHPARAMYLLGAEDHGLPASVLDRCHRIVTVPTPAPWSLNVAVAGTLVMHDRYLKRLRLPVPE</sequence>
<gene>
    <name evidence="6" type="ORF">F5X71_34860</name>
</gene>
<dbReference type="Proteomes" id="UP000501705">
    <property type="component" value="Chromosome"/>
</dbReference>
<dbReference type="InterPro" id="IPR001537">
    <property type="entry name" value="SpoU_MeTrfase"/>
</dbReference>
<dbReference type="Pfam" id="PF00588">
    <property type="entry name" value="SpoU_methylase"/>
    <property type="match status" value="1"/>
</dbReference>
<dbReference type="GO" id="GO:0002128">
    <property type="term" value="P:tRNA nucleoside ribose methylation"/>
    <property type="evidence" value="ECO:0007669"/>
    <property type="project" value="TreeGrafter"/>
</dbReference>
<protein>
    <recommendedName>
        <fullName evidence="5">tRNA/rRNA methyltransferase SpoU type domain-containing protein</fullName>
    </recommendedName>
</protein>
<dbReference type="PANTHER" id="PTHR42786:SF6">
    <property type="entry name" value="TRNA_RRNA METHYLTRANSFERASE SPOU TYPE DOMAIN-CONTAINING PROTEIN"/>
    <property type="match status" value="1"/>
</dbReference>
<keyword evidence="4" id="KW-0949">S-adenosyl-L-methionine</keyword>
<keyword evidence="2" id="KW-0489">Methyltransferase</keyword>
<organism evidence="6 7">
    <name type="scientific">Nocardia brasiliensis</name>
    <dbReference type="NCBI Taxonomy" id="37326"/>
    <lineage>
        <taxon>Bacteria</taxon>
        <taxon>Bacillati</taxon>
        <taxon>Actinomycetota</taxon>
        <taxon>Actinomycetes</taxon>
        <taxon>Mycobacteriales</taxon>
        <taxon>Nocardiaceae</taxon>
        <taxon>Nocardia</taxon>
    </lineage>
</organism>
<dbReference type="AlphaFoldDB" id="A0A6G9Y3X6"/>
<dbReference type="GO" id="GO:0008173">
    <property type="term" value="F:RNA methyltransferase activity"/>
    <property type="evidence" value="ECO:0007669"/>
    <property type="project" value="InterPro"/>
</dbReference>
<accession>A0A6G9Y3X6</accession>
<evidence type="ECO:0000256" key="1">
    <source>
        <dbReference type="ARBA" id="ARBA00007228"/>
    </source>
</evidence>
<comment type="similarity">
    <text evidence="1">Belongs to the class IV-like SAM-binding methyltransferase superfamily. RNA methyltransferase TrmH family.</text>
</comment>
<evidence type="ECO:0000313" key="6">
    <source>
        <dbReference type="EMBL" id="QIS07901.1"/>
    </source>
</evidence>
<dbReference type="PANTHER" id="PTHR42786">
    <property type="entry name" value="TRNA/RRNA METHYLTRANSFERASE"/>
    <property type="match status" value="1"/>
</dbReference>
<dbReference type="SUPFAM" id="SSF75217">
    <property type="entry name" value="alpha/beta knot"/>
    <property type="match status" value="1"/>
</dbReference>
<evidence type="ECO:0000256" key="3">
    <source>
        <dbReference type="ARBA" id="ARBA00022679"/>
    </source>
</evidence>
<evidence type="ECO:0000313" key="7">
    <source>
        <dbReference type="Proteomes" id="UP000501705"/>
    </source>
</evidence>
<keyword evidence="3" id="KW-0808">Transferase</keyword>
<dbReference type="Gene3D" id="3.40.1280.10">
    <property type="match status" value="1"/>
</dbReference>
<name>A0A6G9Y3X6_NOCBR</name>
<proteinExistence type="inferred from homology"/>
<evidence type="ECO:0000259" key="5">
    <source>
        <dbReference type="Pfam" id="PF00588"/>
    </source>
</evidence>
<dbReference type="InterPro" id="IPR029028">
    <property type="entry name" value="Alpha/beta_knot_MTases"/>
</dbReference>
<feature type="domain" description="tRNA/rRNA methyltransferase SpoU type" evidence="5">
    <location>
        <begin position="12"/>
        <end position="142"/>
    </location>
</feature>
<evidence type="ECO:0000256" key="4">
    <source>
        <dbReference type="ARBA" id="ARBA00022691"/>
    </source>
</evidence>
<dbReference type="InterPro" id="IPR004384">
    <property type="entry name" value="RNA_MeTrfase_TrmJ/LasT"/>
</dbReference>
<dbReference type="CDD" id="cd18098">
    <property type="entry name" value="SpoU-like"/>
    <property type="match status" value="1"/>
</dbReference>
<dbReference type="GO" id="GO:0003723">
    <property type="term" value="F:RNA binding"/>
    <property type="evidence" value="ECO:0007669"/>
    <property type="project" value="InterPro"/>
</dbReference>
<reference evidence="6 7" key="1">
    <citation type="journal article" date="2019" name="ACS Chem. Biol.">
        <title>Identification and Mobilization of a Cryptic Antibiotic Biosynthesis Gene Locus from a Human-Pathogenic Nocardia Isolate.</title>
        <authorList>
            <person name="Herisse M."/>
            <person name="Ishida K."/>
            <person name="Porter J.L."/>
            <person name="Howden B."/>
            <person name="Hertweck C."/>
            <person name="Stinear T.P."/>
            <person name="Pidot S.J."/>
        </authorList>
    </citation>
    <scope>NUCLEOTIDE SEQUENCE [LARGE SCALE GENOMIC DNA]</scope>
    <source>
        <strain evidence="6 7">AUSMDU00024985</strain>
    </source>
</reference>
<dbReference type="EMBL" id="CP046171">
    <property type="protein sequence ID" value="QIS07901.1"/>
    <property type="molecule type" value="Genomic_DNA"/>
</dbReference>
<evidence type="ECO:0000256" key="2">
    <source>
        <dbReference type="ARBA" id="ARBA00022603"/>
    </source>
</evidence>
<dbReference type="InterPro" id="IPR029026">
    <property type="entry name" value="tRNA_m1G_MTases_N"/>
</dbReference>